<organism evidence="1 2">
    <name type="scientific">Paenibacillus contaminans</name>
    <dbReference type="NCBI Taxonomy" id="450362"/>
    <lineage>
        <taxon>Bacteria</taxon>
        <taxon>Bacillati</taxon>
        <taxon>Bacillota</taxon>
        <taxon>Bacilli</taxon>
        <taxon>Bacillales</taxon>
        <taxon>Paenibacillaceae</taxon>
        <taxon>Paenibacillus</taxon>
    </lineage>
</organism>
<evidence type="ECO:0000313" key="2">
    <source>
        <dbReference type="Proteomes" id="UP000250369"/>
    </source>
</evidence>
<name>A0A329MLY9_9BACL</name>
<gene>
    <name evidence="1" type="ORF">DQG23_12740</name>
</gene>
<dbReference type="Proteomes" id="UP000250369">
    <property type="component" value="Unassembled WGS sequence"/>
</dbReference>
<dbReference type="GO" id="GO:0005975">
    <property type="term" value="P:carbohydrate metabolic process"/>
    <property type="evidence" value="ECO:0007669"/>
    <property type="project" value="InterPro"/>
</dbReference>
<protein>
    <submittedName>
        <fullName evidence="1">Aldose epimerase</fullName>
    </submittedName>
</protein>
<comment type="caution">
    <text evidence="1">The sequence shown here is derived from an EMBL/GenBank/DDBJ whole genome shotgun (WGS) entry which is preliminary data.</text>
</comment>
<dbReference type="RefSeq" id="WP_113031231.1">
    <property type="nucleotide sequence ID" value="NZ_QMFB01000006.1"/>
</dbReference>
<dbReference type="GO" id="GO:0016853">
    <property type="term" value="F:isomerase activity"/>
    <property type="evidence" value="ECO:0007669"/>
    <property type="project" value="InterPro"/>
</dbReference>
<dbReference type="PANTHER" id="PTHR11122:SF13">
    <property type="entry name" value="GLUCOSE-6-PHOSPHATE 1-EPIMERASE"/>
    <property type="match status" value="1"/>
</dbReference>
<dbReference type="Pfam" id="PF01263">
    <property type="entry name" value="Aldose_epim"/>
    <property type="match status" value="1"/>
</dbReference>
<dbReference type="InterPro" id="IPR011013">
    <property type="entry name" value="Gal_mutarotase_sf_dom"/>
</dbReference>
<sequence>MNYRVQTYSDTFTIYELIEPSTSSKVRICPERGGIVIGYEAYGHEYMYLDKETFYNPSANIRGGNPILFPICGQLPNERYEWEGSVYRMKNHGFARNMPWKVAAINEEGQASLTIKLGSTPETLESYPFAFELTFTYILKDASLRIEQQYRNLSDRDMPMYAGFHPYFAADDKNLAYETDAERYVDYGDQTEKTFTGRLDLTDAAQSFVLIGAKRHAIALDPSAGRRIQMSYGSEFPYVYLWSVPGKPFVCVEPWMARANAFNRQEEVTRVRPNESLYTTLILSGSNK</sequence>
<dbReference type="Gene3D" id="2.70.98.10">
    <property type="match status" value="1"/>
</dbReference>
<dbReference type="InterPro" id="IPR014718">
    <property type="entry name" value="GH-type_carb-bd"/>
</dbReference>
<dbReference type="InterPro" id="IPR008183">
    <property type="entry name" value="Aldose_1/G6P_1-epimerase"/>
</dbReference>
<proteinExistence type="predicted"/>
<dbReference type="GO" id="GO:0030246">
    <property type="term" value="F:carbohydrate binding"/>
    <property type="evidence" value="ECO:0007669"/>
    <property type="project" value="InterPro"/>
</dbReference>
<reference evidence="1 2" key="1">
    <citation type="journal article" date="2009" name="Int. J. Syst. Evol. Microbiol.">
        <title>Paenibacillus contaminans sp. nov., isolated from a contaminated laboratory plate.</title>
        <authorList>
            <person name="Chou J.H."/>
            <person name="Lee J.H."/>
            <person name="Lin M.C."/>
            <person name="Chang P.S."/>
            <person name="Arun A.B."/>
            <person name="Young C.C."/>
            <person name="Chen W.M."/>
        </authorList>
    </citation>
    <scope>NUCLEOTIDE SEQUENCE [LARGE SCALE GENOMIC DNA]</scope>
    <source>
        <strain evidence="1 2">CKOBP-6</strain>
    </source>
</reference>
<dbReference type="PANTHER" id="PTHR11122">
    <property type="entry name" value="APOSPORY-ASSOCIATED PROTEIN C-RELATED"/>
    <property type="match status" value="1"/>
</dbReference>
<keyword evidence="2" id="KW-1185">Reference proteome</keyword>
<dbReference type="OrthoDB" id="9795355at2"/>
<dbReference type="AlphaFoldDB" id="A0A329MLY9"/>
<accession>A0A329MLY9</accession>
<dbReference type="EMBL" id="QMFB01000006">
    <property type="protein sequence ID" value="RAV20951.1"/>
    <property type="molecule type" value="Genomic_DNA"/>
</dbReference>
<dbReference type="SUPFAM" id="SSF74650">
    <property type="entry name" value="Galactose mutarotase-like"/>
    <property type="match status" value="1"/>
</dbReference>
<evidence type="ECO:0000313" key="1">
    <source>
        <dbReference type="EMBL" id="RAV20951.1"/>
    </source>
</evidence>